<accession>A0A7D6VT04</accession>
<dbReference type="EMBL" id="CP059378">
    <property type="protein sequence ID" value="QLY82407.1"/>
    <property type="molecule type" value="Genomic_DNA"/>
</dbReference>
<evidence type="ECO:0000313" key="3">
    <source>
        <dbReference type="Proteomes" id="UP000512286"/>
    </source>
</evidence>
<dbReference type="InterPro" id="IPR011335">
    <property type="entry name" value="Restrct_endonuc-II-like"/>
</dbReference>
<dbReference type="Pfam" id="PF02732">
    <property type="entry name" value="ERCC4"/>
    <property type="match status" value="1"/>
</dbReference>
<dbReference type="RefSeq" id="WP_181603776.1">
    <property type="nucleotide sequence ID" value="NZ_CP059378.1"/>
</dbReference>
<dbReference type="Proteomes" id="UP000512286">
    <property type="component" value="Chromosome"/>
</dbReference>
<dbReference type="KEGG" id="cint:HZF06_19290"/>
<evidence type="ECO:0000259" key="1">
    <source>
        <dbReference type="Pfam" id="PF02732"/>
    </source>
</evidence>
<dbReference type="InterPro" id="IPR006166">
    <property type="entry name" value="ERCC4_domain"/>
</dbReference>
<dbReference type="GO" id="GO:0004518">
    <property type="term" value="F:nuclease activity"/>
    <property type="evidence" value="ECO:0007669"/>
    <property type="project" value="InterPro"/>
</dbReference>
<protein>
    <submittedName>
        <fullName evidence="2">Molybdopterin-guanine dinucleotide biosynthesis protein A</fullName>
    </submittedName>
</protein>
<proteinExistence type="predicted"/>
<name>A0A7D6VT04_9CLOT</name>
<reference evidence="2 3" key="1">
    <citation type="submission" date="2020-07" db="EMBL/GenBank/DDBJ databases">
        <title>Electron transfer.</title>
        <authorList>
            <person name="Huang L."/>
            <person name="Liu X."/>
            <person name="Zhou S."/>
        </authorList>
    </citation>
    <scope>NUCLEOTIDE SEQUENCE [LARGE SCALE GENOMIC DNA]</scope>
    <source>
        <strain evidence="2 3">Lx1</strain>
    </source>
</reference>
<sequence>MKYRFTDTEIKKLLEENFVILYDTREQENQHILDYFDKKKIKYKKQVVKEGDYTPMITKNVDLGIYRDIYFPVAIERKNGVDELANNLGEKTDSRDDIRLVRELHRAKVKGIKMFMIVEEKNGMENIINNNYRSMYKPRSFVARLKSIHFNYLSGLEFINKAYAGFEIHKILYYAVMETLKQGEIDISPIANES</sequence>
<dbReference type="SUPFAM" id="SSF52980">
    <property type="entry name" value="Restriction endonuclease-like"/>
    <property type="match status" value="1"/>
</dbReference>
<organism evidence="2 3">
    <name type="scientific">Clostridium intestinale</name>
    <dbReference type="NCBI Taxonomy" id="36845"/>
    <lineage>
        <taxon>Bacteria</taxon>
        <taxon>Bacillati</taxon>
        <taxon>Bacillota</taxon>
        <taxon>Clostridia</taxon>
        <taxon>Eubacteriales</taxon>
        <taxon>Clostridiaceae</taxon>
        <taxon>Clostridium</taxon>
    </lineage>
</organism>
<gene>
    <name evidence="2" type="ORF">HZF06_19290</name>
</gene>
<dbReference type="GO" id="GO:0003677">
    <property type="term" value="F:DNA binding"/>
    <property type="evidence" value="ECO:0007669"/>
    <property type="project" value="InterPro"/>
</dbReference>
<feature type="domain" description="ERCC4" evidence="1">
    <location>
        <begin position="23"/>
        <end position="152"/>
    </location>
</feature>
<dbReference type="Gene3D" id="3.40.50.10130">
    <property type="match status" value="1"/>
</dbReference>
<evidence type="ECO:0000313" key="2">
    <source>
        <dbReference type="EMBL" id="QLY82407.1"/>
    </source>
</evidence>
<dbReference type="AlphaFoldDB" id="A0A7D6VT04"/>
<dbReference type="GO" id="GO:0006259">
    <property type="term" value="P:DNA metabolic process"/>
    <property type="evidence" value="ECO:0007669"/>
    <property type="project" value="UniProtKB-ARBA"/>
</dbReference>